<evidence type="ECO:0000313" key="2">
    <source>
        <dbReference type="EMBL" id="QES91040.1"/>
    </source>
</evidence>
<organism evidence="2 3">
    <name type="scientific">Rhizosphaericola mali</name>
    <dbReference type="NCBI Taxonomy" id="2545455"/>
    <lineage>
        <taxon>Bacteria</taxon>
        <taxon>Pseudomonadati</taxon>
        <taxon>Bacteroidota</taxon>
        <taxon>Chitinophagia</taxon>
        <taxon>Chitinophagales</taxon>
        <taxon>Chitinophagaceae</taxon>
        <taxon>Rhizosphaericola</taxon>
    </lineage>
</organism>
<keyword evidence="3" id="KW-1185">Reference proteome</keyword>
<keyword evidence="1" id="KW-1003">Cell membrane</keyword>
<comment type="subcellular location">
    <subcellularLocation>
        <location evidence="1">Cell membrane</location>
        <topology evidence="1">Peripheral membrane protein</topology>
        <orientation evidence="1">Cytoplasmic side</orientation>
    </subcellularLocation>
</comment>
<dbReference type="HAMAP" id="MF_00386">
    <property type="entry name" value="UPF0161_YidD"/>
    <property type="match status" value="1"/>
</dbReference>
<dbReference type="GO" id="GO:0005886">
    <property type="term" value="C:plasma membrane"/>
    <property type="evidence" value="ECO:0007669"/>
    <property type="project" value="UniProtKB-SubCell"/>
</dbReference>
<dbReference type="AlphaFoldDB" id="A0A5P2GBL1"/>
<gene>
    <name evidence="2" type="primary">yidD</name>
    <name evidence="2" type="ORF">E0W69_019805</name>
</gene>
<reference evidence="2 3" key="1">
    <citation type="submission" date="2019-09" db="EMBL/GenBank/DDBJ databases">
        <title>Complete genome sequence of Arachidicoccus sp. B3-10 isolated from apple orchard soil.</title>
        <authorList>
            <person name="Kim H.S."/>
            <person name="Han K.-I."/>
            <person name="Suh M.K."/>
            <person name="Lee K.C."/>
            <person name="Eom M.K."/>
            <person name="Kim J.-S."/>
            <person name="Kang S.W."/>
            <person name="Sin Y."/>
            <person name="Lee J.-S."/>
        </authorList>
    </citation>
    <scope>NUCLEOTIDE SEQUENCE [LARGE SCALE GENOMIC DNA]</scope>
    <source>
        <strain evidence="2 3">B3-10</strain>
    </source>
</reference>
<dbReference type="SMART" id="SM01234">
    <property type="entry name" value="Haemolytic"/>
    <property type="match status" value="1"/>
</dbReference>
<keyword evidence="1" id="KW-0472">Membrane</keyword>
<name>A0A5P2GBL1_9BACT</name>
<sequence length="70" mass="7830">MIRFPFILMIKFYQFGISPMIGPKCRYTPTCSQYTIEAIEKYGILKGLKLGIKRLSTCHPGGGSGYDPVP</sequence>
<comment type="similarity">
    <text evidence="1">Belongs to the UPF0161 family.</text>
</comment>
<proteinExistence type="inferred from homology"/>
<protein>
    <recommendedName>
        <fullName evidence="1">Putative membrane protein insertion efficiency factor</fullName>
    </recommendedName>
</protein>
<dbReference type="Proteomes" id="UP000292424">
    <property type="component" value="Chromosome"/>
</dbReference>
<dbReference type="OrthoDB" id="9801753at2"/>
<dbReference type="EMBL" id="CP044016">
    <property type="protein sequence ID" value="QES91040.1"/>
    <property type="molecule type" value="Genomic_DNA"/>
</dbReference>
<dbReference type="InterPro" id="IPR002696">
    <property type="entry name" value="Membr_insert_effic_factor_YidD"/>
</dbReference>
<accession>A0A5P2GBL1</accession>
<comment type="function">
    <text evidence="1">Could be involved in insertion of integral membrane proteins into the membrane.</text>
</comment>
<dbReference type="PANTHER" id="PTHR33383:SF1">
    <property type="entry name" value="MEMBRANE PROTEIN INSERTION EFFICIENCY FACTOR-RELATED"/>
    <property type="match status" value="1"/>
</dbReference>
<evidence type="ECO:0000256" key="1">
    <source>
        <dbReference type="HAMAP-Rule" id="MF_00386"/>
    </source>
</evidence>
<evidence type="ECO:0000313" key="3">
    <source>
        <dbReference type="Proteomes" id="UP000292424"/>
    </source>
</evidence>
<dbReference type="Pfam" id="PF01809">
    <property type="entry name" value="YidD"/>
    <property type="match status" value="1"/>
</dbReference>
<dbReference type="KEGG" id="arac:E0W69_019805"/>
<dbReference type="NCBIfam" id="TIGR00278">
    <property type="entry name" value="membrane protein insertion efficiency factor YidD"/>
    <property type="match status" value="1"/>
</dbReference>
<dbReference type="PANTHER" id="PTHR33383">
    <property type="entry name" value="MEMBRANE PROTEIN INSERTION EFFICIENCY FACTOR-RELATED"/>
    <property type="match status" value="1"/>
</dbReference>